<keyword evidence="2" id="KW-1185">Reference proteome</keyword>
<proteinExistence type="predicted"/>
<sequence>MKKDRIIQIFVSENVSFKNINLLCSWGIDGSTGHSNYQQKFDEVNESMVTDSELLRKKSIQQKMYEEFGLRVDEPRPMGANSWKCMPSGIF</sequence>
<dbReference type="VEuPathDB" id="VectorBase:AARA006354"/>
<organism evidence="1 2">
    <name type="scientific">Anopheles arabiensis</name>
    <name type="common">Mosquito</name>
    <dbReference type="NCBI Taxonomy" id="7173"/>
    <lineage>
        <taxon>Eukaryota</taxon>
        <taxon>Metazoa</taxon>
        <taxon>Ecdysozoa</taxon>
        <taxon>Arthropoda</taxon>
        <taxon>Hexapoda</taxon>
        <taxon>Insecta</taxon>
        <taxon>Pterygota</taxon>
        <taxon>Neoptera</taxon>
        <taxon>Endopterygota</taxon>
        <taxon>Diptera</taxon>
        <taxon>Nematocera</taxon>
        <taxon>Culicoidea</taxon>
        <taxon>Culicidae</taxon>
        <taxon>Anophelinae</taxon>
        <taxon>Anopheles</taxon>
    </lineage>
</organism>
<protein>
    <submittedName>
        <fullName evidence="1">Uncharacterized protein</fullName>
    </submittedName>
</protein>
<evidence type="ECO:0000313" key="2">
    <source>
        <dbReference type="Proteomes" id="UP000075840"/>
    </source>
</evidence>
<reference evidence="1" key="1">
    <citation type="submission" date="2022-08" db="UniProtKB">
        <authorList>
            <consortium name="EnsemblMetazoa"/>
        </authorList>
    </citation>
    <scope>IDENTIFICATION</scope>
    <source>
        <strain evidence="1">Dongola</strain>
    </source>
</reference>
<dbReference type="EnsemblMetazoa" id="AARA006354-RA">
    <property type="protein sequence ID" value="AARA006354-PA"/>
    <property type="gene ID" value="AARA006354"/>
</dbReference>
<dbReference type="Proteomes" id="UP000075840">
    <property type="component" value="Unassembled WGS sequence"/>
</dbReference>
<accession>A0A182HYH6</accession>
<dbReference type="AlphaFoldDB" id="A0A182HYH6"/>
<dbReference type="EMBL" id="APCN01005928">
    <property type="status" value="NOT_ANNOTATED_CDS"/>
    <property type="molecule type" value="Genomic_DNA"/>
</dbReference>
<evidence type="ECO:0000313" key="1">
    <source>
        <dbReference type="EnsemblMetazoa" id="AARA006354-PA"/>
    </source>
</evidence>
<name>A0A182HYH6_ANOAR</name>